<reference evidence="2" key="1">
    <citation type="journal article" date="2017" name="Nat. Ecol. Evol.">
        <title>Genome expansion and lineage-specific genetic innovations in the forest pathogenic fungi Armillaria.</title>
        <authorList>
            <person name="Sipos G."/>
            <person name="Prasanna A.N."/>
            <person name="Walter M.C."/>
            <person name="O'Connor E."/>
            <person name="Balint B."/>
            <person name="Krizsan K."/>
            <person name="Kiss B."/>
            <person name="Hess J."/>
            <person name="Varga T."/>
            <person name="Slot J."/>
            <person name="Riley R."/>
            <person name="Boka B."/>
            <person name="Rigling D."/>
            <person name="Barry K."/>
            <person name="Lee J."/>
            <person name="Mihaltcheva S."/>
            <person name="LaButti K."/>
            <person name="Lipzen A."/>
            <person name="Waldron R."/>
            <person name="Moloney N.M."/>
            <person name="Sperisen C."/>
            <person name="Kredics L."/>
            <person name="Vagvoelgyi C."/>
            <person name="Patrignani A."/>
            <person name="Fitzpatrick D."/>
            <person name="Nagy I."/>
            <person name="Doyle S."/>
            <person name="Anderson J.B."/>
            <person name="Grigoriev I.V."/>
            <person name="Gueldener U."/>
            <person name="Muensterkoetter M."/>
            <person name="Nagy L.G."/>
        </authorList>
    </citation>
    <scope>NUCLEOTIDE SEQUENCE [LARGE SCALE GENOMIC DNA]</scope>
    <source>
        <strain evidence="2">C18/9</strain>
    </source>
</reference>
<accession>A0A284RHR9</accession>
<protein>
    <submittedName>
        <fullName evidence="1">Uncharacterized protein</fullName>
    </submittedName>
</protein>
<gene>
    <name evidence="1" type="ORF">ARMOST_11659</name>
</gene>
<organism evidence="1 2">
    <name type="scientific">Armillaria ostoyae</name>
    <name type="common">Armillaria root rot fungus</name>
    <dbReference type="NCBI Taxonomy" id="47428"/>
    <lineage>
        <taxon>Eukaryota</taxon>
        <taxon>Fungi</taxon>
        <taxon>Dikarya</taxon>
        <taxon>Basidiomycota</taxon>
        <taxon>Agaricomycotina</taxon>
        <taxon>Agaricomycetes</taxon>
        <taxon>Agaricomycetidae</taxon>
        <taxon>Agaricales</taxon>
        <taxon>Marasmiineae</taxon>
        <taxon>Physalacriaceae</taxon>
        <taxon>Armillaria</taxon>
    </lineage>
</organism>
<name>A0A284RHR9_ARMOS</name>
<dbReference type="AlphaFoldDB" id="A0A284RHR9"/>
<sequence>MVCTEPNQLIANPRQWILHKVPVFIYGRSLIDDTVYTPAAGNPFMRYNTFLINLYVSQTSALGCEAPEEAFPQLKLAVKAMSRVTQYLTRLEWCRASMEPENLEEINHFWVVDFLGWEEHLIELEEAKELMWACDSEEHFGESEGREIVIHCHQLFNIDDGSMLPGVTRQVAKGRICVESTSINKIHKRFAPCYMPEVPLPQPDGSRTSDGVLYYPFMEYIDTLSTCSHLDFAIL</sequence>
<proteinExistence type="predicted"/>
<evidence type="ECO:0000313" key="2">
    <source>
        <dbReference type="Proteomes" id="UP000219338"/>
    </source>
</evidence>
<dbReference type="EMBL" id="FUEG01000009">
    <property type="protein sequence ID" value="SJL08296.1"/>
    <property type="molecule type" value="Genomic_DNA"/>
</dbReference>
<dbReference type="Proteomes" id="UP000219338">
    <property type="component" value="Unassembled WGS sequence"/>
</dbReference>
<evidence type="ECO:0000313" key="1">
    <source>
        <dbReference type="EMBL" id="SJL08296.1"/>
    </source>
</evidence>
<keyword evidence="2" id="KW-1185">Reference proteome</keyword>